<keyword evidence="10" id="KW-1185">Reference proteome</keyword>
<feature type="transmembrane region" description="Helical" evidence="8">
    <location>
        <begin position="56"/>
        <end position="81"/>
    </location>
</feature>
<keyword evidence="2 8" id="KW-0328">Glycosyltransferase</keyword>
<keyword evidence="3" id="KW-0808">Transferase</keyword>
<feature type="transmembrane region" description="Helical" evidence="8">
    <location>
        <begin position="12"/>
        <end position="36"/>
    </location>
</feature>
<evidence type="ECO:0000256" key="2">
    <source>
        <dbReference type="ARBA" id="ARBA00022676"/>
    </source>
</evidence>
<keyword evidence="4 8" id="KW-0812">Transmembrane</keyword>
<evidence type="ECO:0000256" key="5">
    <source>
        <dbReference type="ARBA" id="ARBA00022824"/>
    </source>
</evidence>
<evidence type="ECO:0000256" key="1">
    <source>
        <dbReference type="ARBA" id="ARBA00004477"/>
    </source>
</evidence>
<organism evidence="9 10">
    <name type="scientific">Nesidiocoris tenuis</name>
    <dbReference type="NCBI Taxonomy" id="355587"/>
    <lineage>
        <taxon>Eukaryota</taxon>
        <taxon>Metazoa</taxon>
        <taxon>Ecdysozoa</taxon>
        <taxon>Arthropoda</taxon>
        <taxon>Hexapoda</taxon>
        <taxon>Insecta</taxon>
        <taxon>Pterygota</taxon>
        <taxon>Neoptera</taxon>
        <taxon>Paraneoptera</taxon>
        <taxon>Hemiptera</taxon>
        <taxon>Heteroptera</taxon>
        <taxon>Panheteroptera</taxon>
        <taxon>Cimicomorpha</taxon>
        <taxon>Miridae</taxon>
        <taxon>Dicyphina</taxon>
        <taxon>Nesidiocoris</taxon>
    </lineage>
</organism>
<evidence type="ECO:0000256" key="3">
    <source>
        <dbReference type="ARBA" id="ARBA00022679"/>
    </source>
</evidence>
<accession>A0ABN7B688</accession>
<evidence type="ECO:0000256" key="6">
    <source>
        <dbReference type="ARBA" id="ARBA00022989"/>
    </source>
</evidence>
<evidence type="ECO:0000313" key="9">
    <source>
        <dbReference type="EMBL" id="BES99909.1"/>
    </source>
</evidence>
<keyword evidence="5 8" id="KW-0256">Endoplasmic reticulum</keyword>
<keyword evidence="7 8" id="KW-0472">Membrane</keyword>
<dbReference type="InterPro" id="IPR005599">
    <property type="entry name" value="GPI_mannosylTrfase"/>
</dbReference>
<feature type="transmembrane region" description="Helical" evidence="8">
    <location>
        <begin position="146"/>
        <end position="167"/>
    </location>
</feature>
<reference evidence="9 10" key="1">
    <citation type="submission" date="2023-09" db="EMBL/GenBank/DDBJ databases">
        <title>Nesidiocoris tenuis whole genome shotgun sequence.</title>
        <authorList>
            <person name="Shibata T."/>
            <person name="Shimoda M."/>
            <person name="Kobayashi T."/>
            <person name="Uehara T."/>
        </authorList>
    </citation>
    <scope>NUCLEOTIDE SEQUENCE [LARGE SCALE GENOMIC DNA]</scope>
    <source>
        <strain evidence="9 10">Japan</strain>
    </source>
</reference>
<gene>
    <name evidence="9" type="ORF">NTJ_12726</name>
</gene>
<evidence type="ECO:0000313" key="10">
    <source>
        <dbReference type="Proteomes" id="UP001307889"/>
    </source>
</evidence>
<dbReference type="EC" id="2.4.1.-" evidence="8"/>
<evidence type="ECO:0000256" key="7">
    <source>
        <dbReference type="ARBA" id="ARBA00023136"/>
    </source>
</evidence>
<dbReference type="PANTHER" id="PTHR22760:SF4">
    <property type="entry name" value="GPI MANNOSYLTRANSFERASE 3"/>
    <property type="match status" value="1"/>
</dbReference>
<feature type="transmembrane region" description="Helical" evidence="8">
    <location>
        <begin position="93"/>
        <end position="110"/>
    </location>
</feature>
<comment type="subcellular location">
    <subcellularLocation>
        <location evidence="1 8">Endoplasmic reticulum membrane</location>
        <topology evidence="1 8">Multi-pass membrane protein</topology>
    </subcellularLocation>
</comment>
<evidence type="ECO:0000256" key="4">
    <source>
        <dbReference type="ARBA" id="ARBA00022692"/>
    </source>
</evidence>
<keyword evidence="6 8" id="KW-1133">Transmembrane helix</keyword>
<dbReference type="PANTHER" id="PTHR22760">
    <property type="entry name" value="GLYCOSYLTRANSFERASE"/>
    <property type="match status" value="1"/>
</dbReference>
<dbReference type="Pfam" id="PF03901">
    <property type="entry name" value="Glyco_transf_22"/>
    <property type="match status" value="1"/>
</dbReference>
<protein>
    <recommendedName>
        <fullName evidence="8">Mannosyltransferase</fullName>
        <ecNumber evidence="8">2.4.1.-</ecNumber>
    </recommendedName>
</protein>
<name>A0ABN7B688_9HEMI</name>
<proteinExistence type="inferred from homology"/>
<feature type="transmembrane region" description="Helical" evidence="8">
    <location>
        <begin position="116"/>
        <end position="134"/>
    </location>
</feature>
<dbReference type="Proteomes" id="UP001307889">
    <property type="component" value="Chromosome 11"/>
</dbReference>
<dbReference type="EMBL" id="AP028919">
    <property type="protein sequence ID" value="BES99909.1"/>
    <property type="molecule type" value="Genomic_DNA"/>
</dbReference>
<sequence>MYALLSYVPNLILVGGACVALDTFMHGSLVITPWNFFKINVLKGIGSFYGTHDVLWYLYCGLPVVLGLQTLPFVIGCFRLARSRFWKTIKYNLEAQMFVTILWTIFVYSLLPHKEFRFILPLAPMMIYISSGVLSKWSSTASYHLLYAIGVVMITSHVGTLIFLGQFHQTGQLEAMEKLSDIAKNQTNAKIHFLAPCHSFPGYSHLHANITTRHLNCDPNLTDDPNYVTEDELFYNNTRAWLEREYTTTRPCSLPTHVVTFSSLNYTNFFYSKNISLLYRIEHSKYFPESRQGEYVNVFQRKGSVC</sequence>
<comment type="similarity">
    <text evidence="8">Belongs to the glycosyltransferase 22 family.</text>
</comment>
<evidence type="ECO:0000256" key="8">
    <source>
        <dbReference type="RuleBase" id="RU363075"/>
    </source>
</evidence>